<evidence type="ECO:0000313" key="2">
    <source>
        <dbReference type="EMBL" id="RLC35864.1"/>
    </source>
</evidence>
<keyword evidence="1" id="KW-1133">Transmembrane helix</keyword>
<evidence type="ECO:0000256" key="1">
    <source>
        <dbReference type="SAM" id="Phobius"/>
    </source>
</evidence>
<evidence type="ECO:0000313" key="3">
    <source>
        <dbReference type="Proteomes" id="UP000281261"/>
    </source>
</evidence>
<proteinExistence type="predicted"/>
<feature type="transmembrane region" description="Helical" evidence="1">
    <location>
        <begin position="9"/>
        <end position="28"/>
    </location>
</feature>
<keyword evidence="1" id="KW-0812">Transmembrane</keyword>
<dbReference type="AlphaFoldDB" id="A0A420ZB41"/>
<reference evidence="2 3" key="1">
    <citation type="submission" date="2018-06" db="EMBL/GenBank/DDBJ databases">
        <title>Extensive metabolic versatility and redundancy in microbially diverse, dynamic hydrothermal sediments.</title>
        <authorList>
            <person name="Dombrowski N."/>
            <person name="Teske A."/>
            <person name="Baker B.J."/>
        </authorList>
    </citation>
    <scope>NUCLEOTIDE SEQUENCE [LARGE SCALE GENOMIC DNA]</scope>
    <source>
        <strain evidence="2">B79_G16</strain>
    </source>
</reference>
<sequence length="62" mass="6556">MKMLSSRSLLAFGMFMAGNIIAGALLPTEVAVKVVGYSTTAFGWLICYRLGKNGINKSNGGK</sequence>
<gene>
    <name evidence="2" type="ORF">DRH29_05625</name>
</gene>
<name>A0A420ZB41_UNCK3</name>
<accession>A0A420ZB41</accession>
<organism evidence="2 3">
    <name type="scientific">candidate division Kazan bacterium</name>
    <dbReference type="NCBI Taxonomy" id="2202143"/>
    <lineage>
        <taxon>Bacteria</taxon>
        <taxon>Bacteria division Kazan-3B-28</taxon>
    </lineage>
</organism>
<protein>
    <submittedName>
        <fullName evidence="2">Uncharacterized protein</fullName>
    </submittedName>
</protein>
<comment type="caution">
    <text evidence="2">The sequence shown here is derived from an EMBL/GenBank/DDBJ whole genome shotgun (WGS) entry which is preliminary data.</text>
</comment>
<dbReference type="Proteomes" id="UP000281261">
    <property type="component" value="Unassembled WGS sequence"/>
</dbReference>
<keyword evidence="1" id="KW-0472">Membrane</keyword>
<dbReference type="EMBL" id="QMNG01000110">
    <property type="protein sequence ID" value="RLC35864.1"/>
    <property type="molecule type" value="Genomic_DNA"/>
</dbReference>